<dbReference type="GO" id="GO:0003677">
    <property type="term" value="F:DNA binding"/>
    <property type="evidence" value="ECO:0007669"/>
    <property type="project" value="UniProtKB-KW"/>
</dbReference>
<dbReference type="OrthoDB" id="9802039at2"/>
<dbReference type="Proteomes" id="UP000192366">
    <property type="component" value="Unassembled WGS sequence"/>
</dbReference>
<evidence type="ECO:0000313" key="3">
    <source>
        <dbReference type="EMBL" id="ORA03946.1"/>
    </source>
</evidence>
<dbReference type="InterPro" id="IPR000551">
    <property type="entry name" value="MerR-type_HTH_dom"/>
</dbReference>
<evidence type="ECO:0000259" key="2">
    <source>
        <dbReference type="PROSITE" id="PS50937"/>
    </source>
</evidence>
<dbReference type="RefSeq" id="WP_083059637.1">
    <property type="nucleotide sequence ID" value="NZ_JACKVM010000014.1"/>
</dbReference>
<comment type="caution">
    <text evidence="3">The sequence shown here is derived from an EMBL/GenBank/DDBJ whole genome shotgun (WGS) entry which is preliminary data.</text>
</comment>
<keyword evidence="1" id="KW-0238">DNA-binding</keyword>
<dbReference type="InterPro" id="IPR047057">
    <property type="entry name" value="MerR_fam"/>
</dbReference>
<evidence type="ECO:0000256" key="1">
    <source>
        <dbReference type="ARBA" id="ARBA00023125"/>
    </source>
</evidence>
<keyword evidence="4" id="KW-1185">Reference proteome</keyword>
<dbReference type="SMART" id="SM00422">
    <property type="entry name" value="HTH_MERR"/>
    <property type="match status" value="1"/>
</dbReference>
<dbReference type="InterPro" id="IPR009061">
    <property type="entry name" value="DNA-bd_dom_put_sf"/>
</dbReference>
<dbReference type="Gene3D" id="1.10.1660.10">
    <property type="match status" value="1"/>
</dbReference>
<dbReference type="PRINTS" id="PR00040">
    <property type="entry name" value="HTHMERR"/>
</dbReference>
<dbReference type="SUPFAM" id="SSF46955">
    <property type="entry name" value="Putative DNA-binding domain"/>
    <property type="match status" value="1"/>
</dbReference>
<dbReference type="EMBL" id="MVHJ01000012">
    <property type="protein sequence ID" value="ORA03946.1"/>
    <property type="molecule type" value="Genomic_DNA"/>
</dbReference>
<reference evidence="3 4" key="1">
    <citation type="submission" date="2017-02" db="EMBL/GenBank/DDBJ databases">
        <title>The new phylogeny of genus Mycobacterium.</title>
        <authorList>
            <person name="Tortoli E."/>
            <person name="Trovato A."/>
            <person name="Cirillo D.M."/>
        </authorList>
    </citation>
    <scope>NUCLEOTIDE SEQUENCE [LARGE SCALE GENOMIC DNA]</scope>
    <source>
        <strain evidence="3 4">DSM 45578</strain>
    </source>
</reference>
<sequence length="145" mass="16157">MDLIPIGAAAARLQMRTSALRYYDERGLVRPRQRHAGRRMYGPVELRRLAFLKIVHQLGLPLDTAAAVLDEPADRWRAAVRDQITHLDEVIARARDAQQFLTHAMNCPSDHPAQDCPTMMGALDRLVDGDSVAALAAEHRDDSVP</sequence>
<accession>A0A1W9YV41</accession>
<dbReference type="Pfam" id="PF13411">
    <property type="entry name" value="MerR_1"/>
    <property type="match status" value="1"/>
</dbReference>
<gene>
    <name evidence="3" type="ORF">BST17_15735</name>
</gene>
<feature type="domain" description="HTH merR-type" evidence="2">
    <location>
        <begin position="3"/>
        <end position="71"/>
    </location>
</feature>
<dbReference type="AlphaFoldDB" id="A0A1W9YV41"/>
<proteinExistence type="predicted"/>
<dbReference type="PANTHER" id="PTHR30204">
    <property type="entry name" value="REDOX-CYCLING DRUG-SENSING TRANSCRIPTIONAL ACTIVATOR SOXR"/>
    <property type="match status" value="1"/>
</dbReference>
<organism evidence="3 4">
    <name type="scientific">Mycolicibacterium bacteremicum</name>
    <name type="common">Mycobacterium bacteremicum</name>
    <dbReference type="NCBI Taxonomy" id="564198"/>
    <lineage>
        <taxon>Bacteria</taxon>
        <taxon>Bacillati</taxon>
        <taxon>Actinomycetota</taxon>
        <taxon>Actinomycetes</taxon>
        <taxon>Mycobacteriales</taxon>
        <taxon>Mycobacteriaceae</taxon>
        <taxon>Mycolicibacterium</taxon>
    </lineage>
</organism>
<dbReference type="GO" id="GO:0003700">
    <property type="term" value="F:DNA-binding transcription factor activity"/>
    <property type="evidence" value="ECO:0007669"/>
    <property type="project" value="InterPro"/>
</dbReference>
<dbReference type="PROSITE" id="PS50937">
    <property type="entry name" value="HTH_MERR_2"/>
    <property type="match status" value="1"/>
</dbReference>
<dbReference type="PANTHER" id="PTHR30204:SF97">
    <property type="entry name" value="MERR FAMILY REGULATORY PROTEIN"/>
    <property type="match status" value="1"/>
</dbReference>
<protein>
    <submittedName>
        <fullName evidence="3">MerR family transcriptional regulator</fullName>
    </submittedName>
</protein>
<name>A0A1W9YV41_MYCBA</name>
<evidence type="ECO:0000313" key="4">
    <source>
        <dbReference type="Proteomes" id="UP000192366"/>
    </source>
</evidence>
<dbReference type="STRING" id="564198.BST17_15735"/>